<dbReference type="SUPFAM" id="SSF56042">
    <property type="entry name" value="PurM C-terminal domain-like"/>
    <property type="match status" value="1"/>
</dbReference>
<reference evidence="5" key="1">
    <citation type="journal article" date="2014" name="Int. J. Syst. Evol. Microbiol.">
        <title>Complete genome sequence of Corynebacterium casei LMG S-19264T (=DSM 44701T), isolated from a smear-ripened cheese.</title>
        <authorList>
            <consortium name="US DOE Joint Genome Institute (JGI-PGF)"/>
            <person name="Walter F."/>
            <person name="Albersmeier A."/>
            <person name="Kalinowski J."/>
            <person name="Ruckert C."/>
        </authorList>
    </citation>
    <scope>NUCLEOTIDE SEQUENCE</scope>
    <source>
        <strain evidence="5">CGMCC 1.15425</strain>
    </source>
</reference>
<comment type="function">
    <text evidence="2">Catalyzes the ATP-dependent phosphorylation of thiamine-monophosphate (TMP) to form thiamine-pyrophosphate (TPP), the active form of vitamin B1.</text>
</comment>
<keyword evidence="2" id="KW-0067">ATP-binding</keyword>
<feature type="domain" description="PurM-like C-terminal" evidence="4">
    <location>
        <begin position="152"/>
        <end position="311"/>
    </location>
</feature>
<dbReference type="GO" id="GO:0000287">
    <property type="term" value="F:magnesium ion binding"/>
    <property type="evidence" value="ECO:0007669"/>
    <property type="project" value="UniProtKB-UniRule"/>
</dbReference>
<dbReference type="InterPro" id="IPR036921">
    <property type="entry name" value="PurM-like_N_sf"/>
</dbReference>
<feature type="binding site" evidence="2">
    <location>
        <position position="328"/>
    </location>
    <ligand>
        <name>substrate</name>
    </ligand>
</feature>
<reference evidence="5" key="2">
    <citation type="submission" date="2020-09" db="EMBL/GenBank/DDBJ databases">
        <authorList>
            <person name="Sun Q."/>
            <person name="Zhou Y."/>
        </authorList>
    </citation>
    <scope>NUCLEOTIDE SEQUENCE</scope>
    <source>
        <strain evidence="5">CGMCC 1.15425</strain>
    </source>
</reference>
<feature type="binding site" evidence="2">
    <location>
        <position position="214"/>
    </location>
    <ligand>
        <name>Mg(2+)</name>
        <dbReference type="ChEBI" id="CHEBI:18420"/>
        <label>3</label>
    </ligand>
</feature>
<dbReference type="HAMAP" id="MF_02128">
    <property type="entry name" value="TMP_kinase"/>
    <property type="match status" value="1"/>
</dbReference>
<dbReference type="PIRSF" id="PIRSF005303">
    <property type="entry name" value="Thiam_monoph_kin"/>
    <property type="match status" value="1"/>
</dbReference>
<comment type="caution">
    <text evidence="2">Lacks conserved residue(s) required for the propagation of feature annotation.</text>
</comment>
<feature type="binding site" evidence="2">
    <location>
        <position position="216"/>
    </location>
    <ligand>
        <name>ATP</name>
        <dbReference type="ChEBI" id="CHEBI:30616"/>
    </ligand>
</feature>
<dbReference type="InterPro" id="IPR006283">
    <property type="entry name" value="ThiL-like"/>
</dbReference>
<keyword evidence="2" id="KW-0479">Metal-binding</keyword>
<feature type="binding site" evidence="2">
    <location>
        <begin position="123"/>
        <end position="124"/>
    </location>
    <ligand>
        <name>ATP</name>
        <dbReference type="ChEBI" id="CHEBI:30616"/>
    </ligand>
</feature>
<dbReference type="PANTHER" id="PTHR30270:SF0">
    <property type="entry name" value="THIAMINE-MONOPHOSPHATE KINASE"/>
    <property type="match status" value="1"/>
</dbReference>
<feature type="binding site" evidence="2">
    <location>
        <position position="124"/>
    </location>
    <ligand>
        <name>Mg(2+)</name>
        <dbReference type="ChEBI" id="CHEBI:18420"/>
        <label>1</label>
    </ligand>
</feature>
<dbReference type="GO" id="GO:0005524">
    <property type="term" value="F:ATP binding"/>
    <property type="evidence" value="ECO:0007669"/>
    <property type="project" value="UniProtKB-UniRule"/>
</dbReference>
<dbReference type="InterPro" id="IPR036676">
    <property type="entry name" value="PurM-like_C_sf"/>
</dbReference>
<feature type="binding site" evidence="2">
    <location>
        <position position="49"/>
    </location>
    <ligand>
        <name>Mg(2+)</name>
        <dbReference type="ChEBI" id="CHEBI:18420"/>
        <label>2</label>
    </ligand>
</feature>
<dbReference type="GO" id="GO:0009030">
    <property type="term" value="F:thiamine-phosphate kinase activity"/>
    <property type="evidence" value="ECO:0007669"/>
    <property type="project" value="UniProtKB-UniRule"/>
</dbReference>
<evidence type="ECO:0000259" key="4">
    <source>
        <dbReference type="Pfam" id="PF02769"/>
    </source>
</evidence>
<feature type="binding site" evidence="2">
    <location>
        <position position="32"/>
    </location>
    <ligand>
        <name>Mg(2+)</name>
        <dbReference type="ChEBI" id="CHEBI:18420"/>
        <label>4</label>
    </ligand>
</feature>
<feature type="binding site" evidence="2">
    <location>
        <position position="47"/>
    </location>
    <ligand>
        <name>Mg(2+)</name>
        <dbReference type="ChEBI" id="CHEBI:18420"/>
        <label>4</label>
    </ligand>
</feature>
<organism evidence="5 6">
    <name type="scientific">Pseudohongiella nitratireducens</name>
    <dbReference type="NCBI Taxonomy" id="1768907"/>
    <lineage>
        <taxon>Bacteria</taxon>
        <taxon>Pseudomonadati</taxon>
        <taxon>Pseudomonadota</taxon>
        <taxon>Gammaproteobacteria</taxon>
        <taxon>Pseudomonadales</taxon>
        <taxon>Pseudohongiellaceae</taxon>
        <taxon>Pseudohongiella</taxon>
    </lineage>
</organism>
<feature type="domain" description="PurM-like N-terminal" evidence="3">
    <location>
        <begin position="30"/>
        <end position="140"/>
    </location>
</feature>
<protein>
    <recommendedName>
        <fullName evidence="2">Thiamine-monophosphate kinase</fullName>
        <shortName evidence="2">TMP kinase</shortName>
        <shortName evidence="2">Thiamine-phosphate kinase</shortName>
        <ecNumber evidence="2">2.7.4.16</ecNumber>
    </recommendedName>
</protein>
<keyword evidence="2" id="KW-0547">Nucleotide-binding</keyword>
<evidence type="ECO:0000313" key="6">
    <source>
        <dbReference type="Proteomes" id="UP000627715"/>
    </source>
</evidence>
<keyword evidence="6" id="KW-1185">Reference proteome</keyword>
<feature type="binding site" evidence="2">
    <location>
        <position position="49"/>
    </location>
    <ligand>
        <name>Mg(2+)</name>
        <dbReference type="ChEBI" id="CHEBI:18420"/>
        <label>1</label>
    </ligand>
</feature>
<feature type="binding site" evidence="2">
    <location>
        <position position="77"/>
    </location>
    <ligand>
        <name>Mg(2+)</name>
        <dbReference type="ChEBI" id="CHEBI:18420"/>
        <label>3</label>
    </ligand>
</feature>
<feature type="binding site" evidence="2">
    <location>
        <position position="217"/>
    </location>
    <ligand>
        <name>Mg(2+)</name>
        <dbReference type="ChEBI" id="CHEBI:18420"/>
        <label>5</label>
    </ligand>
</feature>
<comment type="similarity">
    <text evidence="2">Belongs to the thiamine-monophosphate kinase family.</text>
</comment>
<name>A0A917GNQ3_9GAMM</name>
<keyword evidence="2" id="KW-0460">Magnesium</keyword>
<gene>
    <name evidence="2 5" type="primary">thiL</name>
    <name evidence="5" type="ORF">GCM10011403_07060</name>
</gene>
<comment type="pathway">
    <text evidence="2">Cofactor biosynthesis; thiamine diphosphate biosynthesis; thiamine diphosphate from thiamine phosphate: step 1/1.</text>
</comment>
<dbReference type="GO" id="GO:0009228">
    <property type="term" value="P:thiamine biosynthetic process"/>
    <property type="evidence" value="ECO:0007669"/>
    <property type="project" value="UniProtKB-KW"/>
</dbReference>
<dbReference type="InterPro" id="IPR016188">
    <property type="entry name" value="PurM-like_N"/>
</dbReference>
<dbReference type="CDD" id="cd02194">
    <property type="entry name" value="ThiL"/>
    <property type="match status" value="1"/>
</dbReference>
<dbReference type="EMBL" id="BMIY01000003">
    <property type="protein sequence ID" value="GGG52495.1"/>
    <property type="molecule type" value="Genomic_DNA"/>
</dbReference>
<comment type="caution">
    <text evidence="5">The sequence shown here is derived from an EMBL/GenBank/DDBJ whole genome shotgun (WGS) entry which is preliminary data.</text>
</comment>
<dbReference type="NCBIfam" id="TIGR01379">
    <property type="entry name" value="thiL"/>
    <property type="match status" value="1"/>
</dbReference>
<dbReference type="Proteomes" id="UP000627715">
    <property type="component" value="Unassembled WGS sequence"/>
</dbReference>
<comment type="miscellaneous">
    <text evidence="2">Reaction mechanism of ThiL seems to utilize a direct, inline transfer of the gamma-phosphate of ATP to TMP rather than a phosphorylated enzyme intermediate.</text>
</comment>
<dbReference type="EC" id="2.7.4.16" evidence="2"/>
<dbReference type="SUPFAM" id="SSF55326">
    <property type="entry name" value="PurM N-terminal domain-like"/>
    <property type="match status" value="1"/>
</dbReference>
<dbReference type="InterPro" id="IPR010918">
    <property type="entry name" value="PurM-like_C_dom"/>
</dbReference>
<feature type="binding site" evidence="2">
    <location>
        <position position="32"/>
    </location>
    <ligand>
        <name>Mg(2+)</name>
        <dbReference type="ChEBI" id="CHEBI:18420"/>
        <label>3</label>
    </ligand>
</feature>
<keyword evidence="2" id="KW-0808">Transferase</keyword>
<evidence type="ECO:0000256" key="1">
    <source>
        <dbReference type="ARBA" id="ARBA00022977"/>
    </source>
</evidence>
<dbReference type="Gene3D" id="3.30.1330.10">
    <property type="entry name" value="PurM-like, N-terminal domain"/>
    <property type="match status" value="1"/>
</dbReference>
<feature type="binding site" evidence="2">
    <location>
        <position position="77"/>
    </location>
    <ligand>
        <name>Mg(2+)</name>
        <dbReference type="ChEBI" id="CHEBI:18420"/>
        <label>2</label>
    </ligand>
</feature>
<feature type="binding site" evidence="2">
    <location>
        <position position="77"/>
    </location>
    <ligand>
        <name>Mg(2+)</name>
        <dbReference type="ChEBI" id="CHEBI:18420"/>
        <label>4</label>
    </ligand>
</feature>
<keyword evidence="1 2" id="KW-0784">Thiamine biosynthesis</keyword>
<dbReference type="RefSeq" id="WP_068809830.1">
    <property type="nucleotide sequence ID" value="NZ_BMIY01000003.1"/>
</dbReference>
<dbReference type="PANTHER" id="PTHR30270">
    <property type="entry name" value="THIAMINE-MONOPHOSPHATE KINASE"/>
    <property type="match status" value="1"/>
</dbReference>
<evidence type="ECO:0000259" key="3">
    <source>
        <dbReference type="Pfam" id="PF00586"/>
    </source>
</evidence>
<dbReference type="Pfam" id="PF02769">
    <property type="entry name" value="AIRS_C"/>
    <property type="match status" value="1"/>
</dbReference>
<dbReference type="Pfam" id="PF00586">
    <property type="entry name" value="AIRS"/>
    <property type="match status" value="1"/>
</dbReference>
<evidence type="ECO:0000313" key="5">
    <source>
        <dbReference type="EMBL" id="GGG52495.1"/>
    </source>
</evidence>
<comment type="catalytic activity">
    <reaction evidence="2">
        <text>thiamine phosphate + ATP = thiamine diphosphate + ADP</text>
        <dbReference type="Rhea" id="RHEA:15913"/>
        <dbReference type="ChEBI" id="CHEBI:30616"/>
        <dbReference type="ChEBI" id="CHEBI:37575"/>
        <dbReference type="ChEBI" id="CHEBI:58937"/>
        <dbReference type="ChEBI" id="CHEBI:456216"/>
        <dbReference type="EC" id="2.7.4.16"/>
    </reaction>
</comment>
<feature type="binding site" evidence="2">
    <location>
        <position position="272"/>
    </location>
    <ligand>
        <name>substrate</name>
    </ligand>
</feature>
<accession>A0A917GNQ3</accession>
<keyword evidence="2 5" id="KW-0418">Kinase</keyword>
<evidence type="ECO:0000256" key="2">
    <source>
        <dbReference type="HAMAP-Rule" id="MF_02128"/>
    </source>
</evidence>
<feature type="binding site" evidence="2">
    <location>
        <position position="56"/>
    </location>
    <ligand>
        <name>substrate</name>
    </ligand>
</feature>
<proteinExistence type="inferred from homology"/>
<dbReference type="AlphaFoldDB" id="A0A917GNQ3"/>
<sequence>MAIPEFELIRRYFSSAWQQAPVPELCLGPGDDAAILQMSATDQLLVSVDTLNVGVHFLPDSPPERLAQRCLRVNISDLAAMGGEPVGFTLALSLPDVDSEWLAGFSQGLAAAAREAKCPLIGGDTTHGPLSMTIQVLGKVPAGQAIRRDGAQVGDLIYVTGTLGDAAAALQVMQAGSAQLSSENVDILLRAFYEPTMRIEAAMQLRGLATAGLDLSDGLISDLRHILTASSARSRSNLGAEVNVSALPVSSAFKQVFPEFQQQVERAVSGGDDYQLCVTVPAEKARQAESLMADLSVPFSRIGEIVTGEGIQFHNEQNEAVLIHTQGYQHFADSV</sequence>
<feature type="binding site" evidence="2">
    <location>
        <position position="148"/>
    </location>
    <ligand>
        <name>ATP</name>
        <dbReference type="ChEBI" id="CHEBI:30616"/>
    </ligand>
</feature>
<dbReference type="OrthoDB" id="9802811at2"/>
<dbReference type="GO" id="GO:0009229">
    <property type="term" value="P:thiamine diphosphate biosynthetic process"/>
    <property type="evidence" value="ECO:0007669"/>
    <property type="project" value="UniProtKB-UniRule"/>
</dbReference>
<dbReference type="Gene3D" id="3.90.650.10">
    <property type="entry name" value="PurM-like C-terminal domain"/>
    <property type="match status" value="1"/>
</dbReference>